<dbReference type="SUPFAM" id="SSF47384">
    <property type="entry name" value="Homodimeric domain of signal transducing histidine kinase"/>
    <property type="match status" value="1"/>
</dbReference>
<evidence type="ECO:0000256" key="7">
    <source>
        <dbReference type="ARBA" id="ARBA00023012"/>
    </source>
</evidence>
<evidence type="ECO:0000256" key="5">
    <source>
        <dbReference type="ARBA" id="ARBA00022679"/>
    </source>
</evidence>
<dbReference type="InterPro" id="IPR036890">
    <property type="entry name" value="HATPase_C_sf"/>
</dbReference>
<dbReference type="SMART" id="SM00388">
    <property type="entry name" value="HisKA"/>
    <property type="match status" value="1"/>
</dbReference>
<comment type="caution">
    <text evidence="9">The sequence shown here is derived from an EMBL/GenBank/DDBJ whole genome shotgun (WGS) entry which is preliminary data.</text>
</comment>
<evidence type="ECO:0000313" key="10">
    <source>
        <dbReference type="Proteomes" id="UP001499974"/>
    </source>
</evidence>
<dbReference type="Pfam" id="PF00512">
    <property type="entry name" value="HisKA"/>
    <property type="match status" value="1"/>
</dbReference>
<dbReference type="Pfam" id="PF02518">
    <property type="entry name" value="HATPase_c"/>
    <property type="match status" value="1"/>
</dbReference>
<evidence type="ECO:0000313" key="9">
    <source>
        <dbReference type="EMBL" id="GAA4691450.1"/>
    </source>
</evidence>
<dbReference type="Gene3D" id="3.30.565.10">
    <property type="entry name" value="Histidine kinase-like ATPase, C-terminal domain"/>
    <property type="match status" value="1"/>
</dbReference>
<comment type="subcellular location">
    <subcellularLocation>
        <location evidence="2">Cell membrane</location>
    </subcellularLocation>
</comment>
<proteinExistence type="predicted"/>
<dbReference type="Gene3D" id="3.30.450.40">
    <property type="match status" value="2"/>
</dbReference>
<accession>A0ABP8WLE1</accession>
<evidence type="ECO:0000256" key="1">
    <source>
        <dbReference type="ARBA" id="ARBA00000085"/>
    </source>
</evidence>
<dbReference type="SMART" id="SM00387">
    <property type="entry name" value="HATPase_c"/>
    <property type="match status" value="1"/>
</dbReference>
<dbReference type="Proteomes" id="UP001499974">
    <property type="component" value="Unassembled WGS sequence"/>
</dbReference>
<reference evidence="10" key="1">
    <citation type="journal article" date="2019" name="Int. J. Syst. Evol. Microbiol.">
        <title>The Global Catalogue of Microorganisms (GCM) 10K type strain sequencing project: providing services to taxonomists for standard genome sequencing and annotation.</title>
        <authorList>
            <consortium name="The Broad Institute Genomics Platform"/>
            <consortium name="The Broad Institute Genome Sequencing Center for Infectious Disease"/>
            <person name="Wu L."/>
            <person name="Ma J."/>
        </authorList>
    </citation>
    <scope>NUCLEOTIDE SEQUENCE [LARGE SCALE GENOMIC DNA]</scope>
    <source>
        <strain evidence="10">JCM 18531</strain>
    </source>
</reference>
<evidence type="ECO:0000259" key="8">
    <source>
        <dbReference type="PROSITE" id="PS50109"/>
    </source>
</evidence>
<protein>
    <recommendedName>
        <fullName evidence="3">histidine kinase</fullName>
        <ecNumber evidence="3">2.7.13.3</ecNumber>
    </recommendedName>
</protein>
<dbReference type="RefSeq" id="WP_345518458.1">
    <property type="nucleotide sequence ID" value="NZ_BAABKM010000001.1"/>
</dbReference>
<dbReference type="InterPro" id="IPR005467">
    <property type="entry name" value="His_kinase_dom"/>
</dbReference>
<keyword evidence="7" id="KW-0902">Two-component regulatory system</keyword>
<evidence type="ECO:0000256" key="4">
    <source>
        <dbReference type="ARBA" id="ARBA00022553"/>
    </source>
</evidence>
<name>A0ABP8WLE1_9ACTN</name>
<dbReference type="InterPro" id="IPR003594">
    <property type="entry name" value="HATPase_dom"/>
</dbReference>
<keyword evidence="10" id="KW-1185">Reference proteome</keyword>
<evidence type="ECO:0000256" key="6">
    <source>
        <dbReference type="ARBA" id="ARBA00022777"/>
    </source>
</evidence>
<dbReference type="PANTHER" id="PTHR43711">
    <property type="entry name" value="TWO-COMPONENT HISTIDINE KINASE"/>
    <property type="match status" value="1"/>
</dbReference>
<dbReference type="SUPFAM" id="SSF55874">
    <property type="entry name" value="ATPase domain of HSP90 chaperone/DNA topoisomerase II/histidine kinase"/>
    <property type="match status" value="1"/>
</dbReference>
<dbReference type="PANTHER" id="PTHR43711:SF1">
    <property type="entry name" value="HISTIDINE KINASE 1"/>
    <property type="match status" value="1"/>
</dbReference>
<dbReference type="Gene3D" id="1.10.287.130">
    <property type="match status" value="1"/>
</dbReference>
<dbReference type="PROSITE" id="PS50109">
    <property type="entry name" value="HIS_KIN"/>
    <property type="match status" value="1"/>
</dbReference>
<dbReference type="InterPro" id="IPR029016">
    <property type="entry name" value="GAF-like_dom_sf"/>
</dbReference>
<keyword evidence="6" id="KW-0418">Kinase</keyword>
<evidence type="ECO:0000256" key="2">
    <source>
        <dbReference type="ARBA" id="ARBA00004236"/>
    </source>
</evidence>
<dbReference type="EMBL" id="BAABKM010000001">
    <property type="protein sequence ID" value="GAA4691450.1"/>
    <property type="molecule type" value="Genomic_DNA"/>
</dbReference>
<keyword evidence="4" id="KW-0597">Phosphoprotein</keyword>
<comment type="catalytic activity">
    <reaction evidence="1">
        <text>ATP + protein L-histidine = ADP + protein N-phospho-L-histidine.</text>
        <dbReference type="EC" id="2.7.13.3"/>
    </reaction>
</comment>
<dbReference type="SUPFAM" id="SSF55781">
    <property type="entry name" value="GAF domain-like"/>
    <property type="match status" value="2"/>
</dbReference>
<dbReference type="InterPro" id="IPR050736">
    <property type="entry name" value="Sensor_HK_Regulatory"/>
</dbReference>
<evidence type="ECO:0000256" key="3">
    <source>
        <dbReference type="ARBA" id="ARBA00012438"/>
    </source>
</evidence>
<dbReference type="InterPro" id="IPR036097">
    <property type="entry name" value="HisK_dim/P_sf"/>
</dbReference>
<dbReference type="InterPro" id="IPR003661">
    <property type="entry name" value="HisK_dim/P_dom"/>
</dbReference>
<dbReference type="EC" id="2.7.13.3" evidence="3"/>
<organism evidence="9 10">
    <name type="scientific">Nocardioides conyzicola</name>
    <dbReference type="NCBI Taxonomy" id="1651781"/>
    <lineage>
        <taxon>Bacteria</taxon>
        <taxon>Bacillati</taxon>
        <taxon>Actinomycetota</taxon>
        <taxon>Actinomycetes</taxon>
        <taxon>Propionibacteriales</taxon>
        <taxon>Nocardioidaceae</taxon>
        <taxon>Nocardioides</taxon>
    </lineage>
</organism>
<dbReference type="PRINTS" id="PR00344">
    <property type="entry name" value="BCTRLSENSOR"/>
</dbReference>
<keyword evidence="5" id="KW-0808">Transferase</keyword>
<sequence>MAFDETRPSSSDHTGWSDSSARAVLQLMVESVAELIGFEIAALSVVLDGDLVTVAYTGPDEYRDYLMNAVDPVSVLDPVLERAETWGRYRFLDADVDHVELEGHWVMVAPDRSDHPDSWNPENVLIGLLAGDDGELVGVLSVDQPVSGRRPDAAQRDLLERYAAQAERAVLTAFEREELVHQVAQADAARRLIRSAAMPAQASVEAVLVHTHAPLVEGFQASGLWIEMFDGDERHRGHACDREREIIEVPDAIVELARAIAPLLWAEQQVFVMGNEPAPAADAVLPGDLVDEAVQYTMAADLDRVLAVPLGAGAECLGLLVLTRNFAQPVWSSVEQASALEIGHDLGAALLTARALERERGLVRQLQELDDYRSQLFATLSHELRTPLTVISGNLEIVGGLAIDDGAKVFLDAMGRGAERMQKVVDDLMLLARVTHPRHPLTRISVDLREVAEDVVTLLDSTAISKGLTLDVHLDDGPLLVLGDPAEIDQLLANLVSNAVKYTPSGGTVTLSVRRRDDDVEVRVADDGLGIAEEDQARIFRAFYRTENPEALSEPGTGLGLAIVATVVERHGGRVEVDSHLGQGSIFTVTLPGA</sequence>
<dbReference type="CDD" id="cd00082">
    <property type="entry name" value="HisKA"/>
    <property type="match status" value="1"/>
</dbReference>
<gene>
    <name evidence="9" type="ORF">GCM10023349_02690</name>
</gene>
<dbReference type="InterPro" id="IPR004358">
    <property type="entry name" value="Sig_transdc_His_kin-like_C"/>
</dbReference>
<feature type="domain" description="Histidine kinase" evidence="8">
    <location>
        <begin position="379"/>
        <end position="594"/>
    </location>
</feature>
<dbReference type="CDD" id="cd00075">
    <property type="entry name" value="HATPase"/>
    <property type="match status" value="1"/>
</dbReference>